<dbReference type="AlphaFoldDB" id="A0A0C3BHN0"/>
<dbReference type="Proteomes" id="UP000053424">
    <property type="component" value="Unassembled WGS sequence"/>
</dbReference>
<feature type="region of interest" description="Disordered" evidence="1">
    <location>
        <begin position="1"/>
        <end position="60"/>
    </location>
</feature>
<feature type="region of interest" description="Disordered" evidence="1">
    <location>
        <begin position="78"/>
        <end position="267"/>
    </location>
</feature>
<gene>
    <name evidence="2" type="ORF">M413DRAFT_31824</name>
</gene>
<accession>A0A0C3BHN0</accession>
<feature type="compositionally biased region" description="Polar residues" evidence="1">
    <location>
        <begin position="221"/>
        <end position="239"/>
    </location>
</feature>
<keyword evidence="3" id="KW-1185">Reference proteome</keyword>
<protein>
    <submittedName>
        <fullName evidence="2">Uncharacterized protein</fullName>
    </submittedName>
</protein>
<sequence length="267" mass="29592">MSYPYERSKKTLNEDYYASDPKFSDSYRSANTNYPQPSQAAYSGGPYFSSTDPSYARPDPEEALMASQGLLPVREPSYTRSYHQPNYNKQARRHPSTVYANRGPVDFGNGSATLLGRSKDEIFGDLSRVINGSRKKQESRDNTPALMSDYDSPPSTPSVASPPAWRDPSPPSHIEPQAYPQQYYGYGQKNHDSSGNALAYTHHTGIDPSKSATTAHYPPKVQSSSFAKTESSYPYNTGSEHYPAMDSEAKKKSAPKTRINPAFKPGY</sequence>
<dbReference type="EMBL" id="KN831807">
    <property type="protein sequence ID" value="KIM36225.1"/>
    <property type="molecule type" value="Genomic_DNA"/>
</dbReference>
<feature type="compositionally biased region" description="Polar residues" evidence="1">
    <location>
        <begin position="26"/>
        <end position="41"/>
    </location>
</feature>
<feature type="compositionally biased region" description="Polar residues" evidence="1">
    <location>
        <begin position="78"/>
        <end position="89"/>
    </location>
</feature>
<name>A0A0C3BHN0_HEBCY</name>
<evidence type="ECO:0000313" key="2">
    <source>
        <dbReference type="EMBL" id="KIM36225.1"/>
    </source>
</evidence>
<feature type="compositionally biased region" description="Low complexity" evidence="1">
    <location>
        <begin position="176"/>
        <end position="188"/>
    </location>
</feature>
<reference evidence="2 3" key="1">
    <citation type="submission" date="2014-04" db="EMBL/GenBank/DDBJ databases">
        <authorList>
            <consortium name="DOE Joint Genome Institute"/>
            <person name="Kuo A."/>
            <person name="Gay G."/>
            <person name="Dore J."/>
            <person name="Kohler A."/>
            <person name="Nagy L.G."/>
            <person name="Floudas D."/>
            <person name="Copeland A."/>
            <person name="Barry K.W."/>
            <person name="Cichocki N."/>
            <person name="Veneault-Fourrey C."/>
            <person name="LaButti K."/>
            <person name="Lindquist E.A."/>
            <person name="Lipzen A."/>
            <person name="Lundell T."/>
            <person name="Morin E."/>
            <person name="Murat C."/>
            <person name="Sun H."/>
            <person name="Tunlid A."/>
            <person name="Henrissat B."/>
            <person name="Grigoriev I.V."/>
            <person name="Hibbett D.S."/>
            <person name="Martin F."/>
            <person name="Nordberg H.P."/>
            <person name="Cantor M.N."/>
            <person name="Hua S.X."/>
        </authorList>
    </citation>
    <scope>NUCLEOTIDE SEQUENCE [LARGE SCALE GENOMIC DNA]</scope>
    <source>
        <strain evidence="3">h7</strain>
    </source>
</reference>
<dbReference type="HOGENOM" id="CLU_1042273_0_0_1"/>
<evidence type="ECO:0000256" key="1">
    <source>
        <dbReference type="SAM" id="MobiDB-lite"/>
    </source>
</evidence>
<proteinExistence type="predicted"/>
<evidence type="ECO:0000313" key="3">
    <source>
        <dbReference type="Proteomes" id="UP000053424"/>
    </source>
</evidence>
<feature type="compositionally biased region" description="Basic and acidic residues" evidence="1">
    <location>
        <begin position="1"/>
        <end position="13"/>
    </location>
</feature>
<organism evidence="2 3">
    <name type="scientific">Hebeloma cylindrosporum</name>
    <dbReference type="NCBI Taxonomy" id="76867"/>
    <lineage>
        <taxon>Eukaryota</taxon>
        <taxon>Fungi</taxon>
        <taxon>Dikarya</taxon>
        <taxon>Basidiomycota</taxon>
        <taxon>Agaricomycotina</taxon>
        <taxon>Agaricomycetes</taxon>
        <taxon>Agaricomycetidae</taxon>
        <taxon>Agaricales</taxon>
        <taxon>Agaricineae</taxon>
        <taxon>Hymenogastraceae</taxon>
        <taxon>Hebeloma</taxon>
    </lineage>
</organism>
<reference evidence="3" key="2">
    <citation type="submission" date="2015-01" db="EMBL/GenBank/DDBJ databases">
        <title>Evolutionary Origins and Diversification of the Mycorrhizal Mutualists.</title>
        <authorList>
            <consortium name="DOE Joint Genome Institute"/>
            <consortium name="Mycorrhizal Genomics Consortium"/>
            <person name="Kohler A."/>
            <person name="Kuo A."/>
            <person name="Nagy L.G."/>
            <person name="Floudas D."/>
            <person name="Copeland A."/>
            <person name="Barry K.W."/>
            <person name="Cichocki N."/>
            <person name="Veneault-Fourrey C."/>
            <person name="LaButti K."/>
            <person name="Lindquist E.A."/>
            <person name="Lipzen A."/>
            <person name="Lundell T."/>
            <person name="Morin E."/>
            <person name="Murat C."/>
            <person name="Riley R."/>
            <person name="Ohm R."/>
            <person name="Sun H."/>
            <person name="Tunlid A."/>
            <person name="Henrissat B."/>
            <person name="Grigoriev I.V."/>
            <person name="Hibbett D.S."/>
            <person name="Martin F."/>
        </authorList>
    </citation>
    <scope>NUCLEOTIDE SEQUENCE [LARGE SCALE GENOMIC DNA]</scope>
    <source>
        <strain evidence="3">h7</strain>
    </source>
</reference>